<dbReference type="Proteomes" id="UP000293347">
    <property type="component" value="Unassembled WGS sequence"/>
</dbReference>
<sequence>MKYLFLTILSMLAICANAQDAKTDGKQKGYFNITELGIYFGKAFREMEEPKPGTPSYFKGNSTMTTARTINGVFLNPHLSLGIGLGLENHTTTWDVNYASLLYFLDTRLYLSKNKPNSLFVFFDVGFTSVLGDHGLPSNLISTGAGYKFRVGNALLLNVSGGYDRIQRTTGGMGSYDFSTTGIKAGVLF</sequence>
<evidence type="ECO:0000313" key="2">
    <source>
        <dbReference type="EMBL" id="TCC98917.1"/>
    </source>
</evidence>
<evidence type="ECO:0000256" key="1">
    <source>
        <dbReference type="SAM" id="SignalP"/>
    </source>
</evidence>
<organism evidence="2 3">
    <name type="scientific">Pedobacter psychroterrae</name>
    <dbReference type="NCBI Taxonomy" id="2530453"/>
    <lineage>
        <taxon>Bacteria</taxon>
        <taxon>Pseudomonadati</taxon>
        <taxon>Bacteroidota</taxon>
        <taxon>Sphingobacteriia</taxon>
        <taxon>Sphingobacteriales</taxon>
        <taxon>Sphingobacteriaceae</taxon>
        <taxon>Pedobacter</taxon>
    </lineage>
</organism>
<protein>
    <recommendedName>
        <fullName evidence="4">Outer membrane protein with beta-barrel domain</fullName>
    </recommendedName>
</protein>
<accession>A0A4R0NGP4</accession>
<dbReference type="EMBL" id="SJSL01000006">
    <property type="protein sequence ID" value="TCC98917.1"/>
    <property type="molecule type" value="Genomic_DNA"/>
</dbReference>
<evidence type="ECO:0000313" key="3">
    <source>
        <dbReference type="Proteomes" id="UP000293347"/>
    </source>
</evidence>
<keyword evidence="1" id="KW-0732">Signal</keyword>
<dbReference type="AlphaFoldDB" id="A0A4R0NGP4"/>
<reference evidence="2 3" key="1">
    <citation type="submission" date="2019-02" db="EMBL/GenBank/DDBJ databases">
        <title>Pedobacter sp. RP-1-14 sp. nov., isolated from Arctic soil.</title>
        <authorList>
            <person name="Dahal R.H."/>
        </authorList>
    </citation>
    <scope>NUCLEOTIDE SEQUENCE [LARGE SCALE GENOMIC DNA]</scope>
    <source>
        <strain evidence="2 3">RP-1-14</strain>
    </source>
</reference>
<evidence type="ECO:0008006" key="4">
    <source>
        <dbReference type="Google" id="ProtNLM"/>
    </source>
</evidence>
<gene>
    <name evidence="2" type="ORF">EZ437_17395</name>
</gene>
<dbReference type="RefSeq" id="WP_131597348.1">
    <property type="nucleotide sequence ID" value="NZ_SJSL01000006.1"/>
</dbReference>
<keyword evidence="3" id="KW-1185">Reference proteome</keyword>
<feature type="signal peptide" evidence="1">
    <location>
        <begin position="1"/>
        <end position="18"/>
    </location>
</feature>
<feature type="chain" id="PRO_5020807016" description="Outer membrane protein with beta-barrel domain" evidence="1">
    <location>
        <begin position="19"/>
        <end position="189"/>
    </location>
</feature>
<proteinExistence type="predicted"/>
<comment type="caution">
    <text evidence="2">The sequence shown here is derived from an EMBL/GenBank/DDBJ whole genome shotgun (WGS) entry which is preliminary data.</text>
</comment>
<dbReference type="OrthoDB" id="661636at2"/>
<name>A0A4R0NGP4_9SPHI</name>